<accession>A0A4Y3KIG5</accession>
<comment type="caution">
    <text evidence="1">The sequence shown here is derived from an EMBL/GenBank/DDBJ whole genome shotgun (WGS) entry which is preliminary data.</text>
</comment>
<dbReference type="EMBL" id="BJLQ01000011">
    <property type="protein sequence ID" value="GEA84201.1"/>
    <property type="molecule type" value="Genomic_DNA"/>
</dbReference>
<dbReference type="InterPro" id="IPR019268">
    <property type="entry name" value="DUF2278"/>
</dbReference>
<keyword evidence="2" id="KW-1185">Reference proteome</keyword>
<name>A0A4Y3KIG5_9CELL</name>
<dbReference type="Proteomes" id="UP000320461">
    <property type="component" value="Unassembled WGS sequence"/>
</dbReference>
<dbReference type="Pfam" id="PF10042">
    <property type="entry name" value="DUF2278"/>
    <property type="match status" value="1"/>
</dbReference>
<dbReference type="AlphaFoldDB" id="A0A4Y3KIG5"/>
<organism evidence="1 2">
    <name type="scientific">Cellulomonas gelida</name>
    <dbReference type="NCBI Taxonomy" id="1712"/>
    <lineage>
        <taxon>Bacteria</taxon>
        <taxon>Bacillati</taxon>
        <taxon>Actinomycetota</taxon>
        <taxon>Actinomycetes</taxon>
        <taxon>Micrococcales</taxon>
        <taxon>Cellulomonadaceae</taxon>
        <taxon>Cellulomonas</taxon>
    </lineage>
</organism>
<evidence type="ECO:0000313" key="1">
    <source>
        <dbReference type="EMBL" id="GEA84201.1"/>
    </source>
</evidence>
<protein>
    <recommendedName>
        <fullName evidence="3">DUF2278 domain-containing protein</fullName>
    </recommendedName>
</protein>
<dbReference type="OrthoDB" id="291334at2"/>
<proteinExistence type="predicted"/>
<evidence type="ECO:0000313" key="2">
    <source>
        <dbReference type="Proteomes" id="UP000320461"/>
    </source>
</evidence>
<evidence type="ECO:0008006" key="3">
    <source>
        <dbReference type="Google" id="ProtNLM"/>
    </source>
</evidence>
<reference evidence="1 2" key="1">
    <citation type="submission" date="2019-06" db="EMBL/GenBank/DDBJ databases">
        <title>Whole genome shotgun sequence of Cellulomonas gelida NBRC 3748.</title>
        <authorList>
            <person name="Hosoyama A."/>
            <person name="Uohara A."/>
            <person name="Ohji S."/>
            <person name="Ichikawa N."/>
        </authorList>
    </citation>
    <scope>NUCLEOTIDE SEQUENCE [LARGE SCALE GENOMIC DNA]</scope>
    <source>
        <strain evidence="1 2">NBRC 3748</strain>
    </source>
</reference>
<sequence length="219" mass="23385">MPLEHGYGVLVGTLTSHERDTPDNQGRWFHVNLQVQTPAGSYRCAVDVDSAKSAIGVQWRTFGVSARDLGPVATMTPGFHFLASNPTSGAVDLIRHPAFRPRGGCLFVTAPPAWLQAIITWLAEHAWTAGDNVAAATALESVLQVGARTLVFGEPFTSGLGVHNIHQNQGDPAGSQWWDDNAIWQDGATLVLRPDGGYAVFVSKFSSQSSATDADGHPL</sequence>
<dbReference type="RefSeq" id="WP_048343300.1">
    <property type="nucleotide sequence ID" value="NZ_BJLQ01000011.1"/>
</dbReference>
<gene>
    <name evidence="1" type="ORF">CGE01nite_14520</name>
</gene>